<keyword evidence="2" id="KW-1185">Reference proteome</keyword>
<protein>
    <submittedName>
        <fullName evidence="1">Uncharacterized protein</fullName>
    </submittedName>
</protein>
<dbReference type="EMBL" id="VUJU01002140">
    <property type="protein sequence ID" value="KAF0762468.1"/>
    <property type="molecule type" value="Genomic_DNA"/>
</dbReference>
<name>A0A6G0YWN7_APHCR</name>
<gene>
    <name evidence="1" type="ORF">FWK35_00002730</name>
</gene>
<feature type="non-terminal residue" evidence="1">
    <location>
        <position position="166"/>
    </location>
</feature>
<evidence type="ECO:0000313" key="1">
    <source>
        <dbReference type="EMBL" id="KAF0762468.1"/>
    </source>
</evidence>
<dbReference type="Proteomes" id="UP000478052">
    <property type="component" value="Unassembled WGS sequence"/>
</dbReference>
<dbReference type="AlphaFoldDB" id="A0A6G0YWN7"/>
<comment type="caution">
    <text evidence="1">The sequence shown here is derived from an EMBL/GenBank/DDBJ whole genome shotgun (WGS) entry which is preliminary data.</text>
</comment>
<proteinExistence type="predicted"/>
<organism evidence="1 2">
    <name type="scientific">Aphis craccivora</name>
    <name type="common">Cowpea aphid</name>
    <dbReference type="NCBI Taxonomy" id="307492"/>
    <lineage>
        <taxon>Eukaryota</taxon>
        <taxon>Metazoa</taxon>
        <taxon>Ecdysozoa</taxon>
        <taxon>Arthropoda</taxon>
        <taxon>Hexapoda</taxon>
        <taxon>Insecta</taxon>
        <taxon>Pterygota</taxon>
        <taxon>Neoptera</taxon>
        <taxon>Paraneoptera</taxon>
        <taxon>Hemiptera</taxon>
        <taxon>Sternorrhyncha</taxon>
        <taxon>Aphidomorpha</taxon>
        <taxon>Aphidoidea</taxon>
        <taxon>Aphididae</taxon>
        <taxon>Aphidini</taxon>
        <taxon>Aphis</taxon>
        <taxon>Aphis</taxon>
    </lineage>
</organism>
<accession>A0A6G0YWN7</accession>
<sequence length="166" mass="19239">MSRKPVFLVGSMQNQIYGGKLPSKRDVLSVLFYNKRMVNLNLHESASLVIDECLIFWKKAHLRALEKHKTRNKNLNDLFDIAHDDALILINLDEDKNFLIAQRKKGREGCMLGVDIKGTIAERKKKEERQKERREKQSSNFKSVDNFQFRSFDSDSSDLCDCLSST</sequence>
<evidence type="ECO:0000313" key="2">
    <source>
        <dbReference type="Proteomes" id="UP000478052"/>
    </source>
</evidence>
<reference evidence="1 2" key="1">
    <citation type="submission" date="2019-08" db="EMBL/GenBank/DDBJ databases">
        <title>Whole genome of Aphis craccivora.</title>
        <authorList>
            <person name="Voronova N.V."/>
            <person name="Shulinski R.S."/>
            <person name="Bandarenka Y.V."/>
            <person name="Zhorov D.G."/>
            <person name="Warner D."/>
        </authorList>
    </citation>
    <scope>NUCLEOTIDE SEQUENCE [LARGE SCALE GENOMIC DNA]</scope>
    <source>
        <strain evidence="1">180601</strain>
        <tissue evidence="1">Whole Body</tissue>
    </source>
</reference>
<dbReference type="OrthoDB" id="6619148at2759"/>